<dbReference type="CDD" id="cd05242">
    <property type="entry name" value="SDR_a8"/>
    <property type="match status" value="1"/>
</dbReference>
<dbReference type="InterPro" id="IPR013549">
    <property type="entry name" value="DUF1731"/>
</dbReference>
<dbReference type="InterPro" id="IPR001509">
    <property type="entry name" value="Epimerase_deHydtase"/>
</dbReference>
<dbReference type="InterPro" id="IPR010099">
    <property type="entry name" value="SDR39U1"/>
</dbReference>
<proteinExistence type="inferred from homology"/>
<dbReference type="EMBL" id="JAKIJS010000002">
    <property type="protein sequence ID" value="MCF6139307.1"/>
    <property type="molecule type" value="Genomic_DNA"/>
</dbReference>
<dbReference type="Pfam" id="PF01370">
    <property type="entry name" value="Epimerase"/>
    <property type="match status" value="1"/>
</dbReference>
<dbReference type="Gene3D" id="3.40.50.720">
    <property type="entry name" value="NAD(P)-binding Rossmann-like Domain"/>
    <property type="match status" value="1"/>
</dbReference>
<evidence type="ECO:0000256" key="1">
    <source>
        <dbReference type="ARBA" id="ARBA00009353"/>
    </source>
</evidence>
<dbReference type="PANTHER" id="PTHR11092">
    <property type="entry name" value="SUGAR NUCLEOTIDE EPIMERASE RELATED"/>
    <property type="match status" value="1"/>
</dbReference>
<organism evidence="4 5">
    <name type="scientific">Pseudalkalibacillus berkeleyi</name>
    <dbReference type="NCBI Taxonomy" id="1069813"/>
    <lineage>
        <taxon>Bacteria</taxon>
        <taxon>Bacillati</taxon>
        <taxon>Bacillota</taxon>
        <taxon>Bacilli</taxon>
        <taxon>Bacillales</taxon>
        <taxon>Fictibacillaceae</taxon>
        <taxon>Pseudalkalibacillus</taxon>
    </lineage>
</organism>
<evidence type="ECO:0000259" key="2">
    <source>
        <dbReference type="Pfam" id="PF01370"/>
    </source>
</evidence>
<dbReference type="RefSeq" id="WP_236338069.1">
    <property type="nucleotide sequence ID" value="NZ_JAKIJS010000002.1"/>
</dbReference>
<keyword evidence="5" id="KW-1185">Reference proteome</keyword>
<sequence length="300" mass="33371">MKIAISGGTGFVGAALTDQFIKQNHHVYVLTRNPTGKPEKENVTYIEWMHDNGELPTLSGIDAFINLAGETINGRWTDEKKEKILSSRIHATREILKIIERMESKPKVLINASAIGYYGTSKSKTFDEHTSTSGDDFLAHVTAEWEKEAMKAEQNGVRVVRTRFGLILAKNEGALPRMTLPYKLYVGGPIGSGKQWYSWIHINDVVGMIDHALNDDSLEGAVNATSPHPVQMDDFGKILAKTLNRPHWLPLPAFVLQIGLGEMSTLILEGQKVVPRKALDHQYKFMYPTLSSALAAIFDN</sequence>
<reference evidence="4 5" key="1">
    <citation type="submission" date="2022-01" db="EMBL/GenBank/DDBJ databases">
        <title>Alkalihalobacillus sp. EGI L200015, a novel bacterium isolated from a salt lake sediment.</title>
        <authorList>
            <person name="Gao L."/>
            <person name="Fang B.-Z."/>
            <person name="Li W.-J."/>
        </authorList>
    </citation>
    <scope>NUCLEOTIDE SEQUENCE [LARGE SCALE GENOMIC DNA]</scope>
    <source>
        <strain evidence="4 5">KCTC 12718</strain>
    </source>
</reference>
<protein>
    <submittedName>
        <fullName evidence="4">TIGR01777 family oxidoreductase</fullName>
    </submittedName>
</protein>
<evidence type="ECO:0000313" key="5">
    <source>
        <dbReference type="Proteomes" id="UP001649381"/>
    </source>
</evidence>
<name>A0ABS9H2Y4_9BACL</name>
<dbReference type="Pfam" id="PF08338">
    <property type="entry name" value="DUF1731"/>
    <property type="match status" value="1"/>
</dbReference>
<evidence type="ECO:0000259" key="3">
    <source>
        <dbReference type="Pfam" id="PF08338"/>
    </source>
</evidence>
<evidence type="ECO:0000313" key="4">
    <source>
        <dbReference type="EMBL" id="MCF6139307.1"/>
    </source>
</evidence>
<feature type="domain" description="DUF1731" evidence="3">
    <location>
        <begin position="251"/>
        <end position="297"/>
    </location>
</feature>
<dbReference type="NCBIfam" id="TIGR01777">
    <property type="entry name" value="yfcH"/>
    <property type="match status" value="1"/>
</dbReference>
<comment type="caution">
    <text evidence="4">The sequence shown here is derived from an EMBL/GenBank/DDBJ whole genome shotgun (WGS) entry which is preliminary data.</text>
</comment>
<accession>A0ABS9H2Y4</accession>
<dbReference type="PANTHER" id="PTHR11092:SF0">
    <property type="entry name" value="EPIMERASE FAMILY PROTEIN SDR39U1"/>
    <property type="match status" value="1"/>
</dbReference>
<feature type="domain" description="NAD-dependent epimerase/dehydratase" evidence="2">
    <location>
        <begin position="3"/>
        <end position="215"/>
    </location>
</feature>
<dbReference type="Proteomes" id="UP001649381">
    <property type="component" value="Unassembled WGS sequence"/>
</dbReference>
<comment type="similarity">
    <text evidence="1">Belongs to the NAD(P)-dependent epimerase/dehydratase family. SDR39U1 subfamily.</text>
</comment>
<dbReference type="InterPro" id="IPR036291">
    <property type="entry name" value="NAD(P)-bd_dom_sf"/>
</dbReference>
<gene>
    <name evidence="4" type="ORF">L2716_16340</name>
</gene>
<dbReference type="SUPFAM" id="SSF51735">
    <property type="entry name" value="NAD(P)-binding Rossmann-fold domains"/>
    <property type="match status" value="1"/>
</dbReference>